<dbReference type="InterPro" id="IPR024766">
    <property type="entry name" value="Znf_RING_H2"/>
</dbReference>
<keyword evidence="4" id="KW-0833">Ubl conjugation pathway</keyword>
<dbReference type="Proteomes" id="UP000291116">
    <property type="component" value="Unassembled WGS sequence"/>
</dbReference>
<dbReference type="PANTHER" id="PTHR45969:SF69">
    <property type="entry name" value="FINGER DOMAIN PROTEIN, PUTATIVE (AFU_ORTHOLOGUE AFUA_3G12190)-RELATED"/>
    <property type="match status" value="1"/>
</dbReference>
<name>A0A448ZBC3_9STRA</name>
<dbReference type="GO" id="GO:0061630">
    <property type="term" value="F:ubiquitin protein ligase activity"/>
    <property type="evidence" value="ECO:0007669"/>
    <property type="project" value="TreeGrafter"/>
</dbReference>
<protein>
    <recommendedName>
        <fullName evidence="9">RING-type domain-containing protein</fullName>
    </recommendedName>
</protein>
<dbReference type="SUPFAM" id="SSF57850">
    <property type="entry name" value="RING/U-box"/>
    <property type="match status" value="1"/>
</dbReference>
<dbReference type="GO" id="GO:0008270">
    <property type="term" value="F:zinc ion binding"/>
    <property type="evidence" value="ECO:0007669"/>
    <property type="project" value="UniProtKB-KW"/>
</dbReference>
<dbReference type="AlphaFoldDB" id="A0A448ZBC3"/>
<feature type="compositionally biased region" description="Polar residues" evidence="7">
    <location>
        <begin position="295"/>
        <end position="314"/>
    </location>
</feature>
<feature type="transmembrane region" description="Helical" evidence="8">
    <location>
        <begin position="44"/>
        <end position="62"/>
    </location>
</feature>
<keyword evidence="8" id="KW-0812">Transmembrane</keyword>
<evidence type="ECO:0000256" key="3">
    <source>
        <dbReference type="ARBA" id="ARBA00022771"/>
    </source>
</evidence>
<dbReference type="OrthoDB" id="8062037at2759"/>
<dbReference type="GO" id="GO:0016567">
    <property type="term" value="P:protein ubiquitination"/>
    <property type="evidence" value="ECO:0007669"/>
    <property type="project" value="TreeGrafter"/>
</dbReference>
<keyword evidence="11" id="KW-1185">Reference proteome</keyword>
<reference evidence="10 11" key="1">
    <citation type="submission" date="2019-01" db="EMBL/GenBank/DDBJ databases">
        <authorList>
            <person name="Ferrante I. M."/>
        </authorList>
    </citation>
    <scope>NUCLEOTIDE SEQUENCE [LARGE SCALE GENOMIC DNA]</scope>
    <source>
        <strain evidence="10 11">B856</strain>
    </source>
</reference>
<evidence type="ECO:0000256" key="7">
    <source>
        <dbReference type="SAM" id="MobiDB-lite"/>
    </source>
</evidence>
<feature type="region of interest" description="Disordered" evidence="7">
    <location>
        <begin position="151"/>
        <end position="214"/>
    </location>
</feature>
<dbReference type="PROSITE" id="PS50089">
    <property type="entry name" value="ZF_RING_2"/>
    <property type="match status" value="1"/>
</dbReference>
<dbReference type="EMBL" id="CAACVS010000215">
    <property type="protein sequence ID" value="VEU39319.1"/>
    <property type="molecule type" value="Genomic_DNA"/>
</dbReference>
<sequence>MASETSGEIHIHHARRWLFLGGANREADDGDTGPGGVYQFVSFVFWYVAMIACCLAPTCLALRRRRQLERNEQERRRREESGEGTDGGLGGLVVLGGTNGSVLLWTAVDGSGVLTLRVLNDSGAPPAADADATGERAKRLGEAMKETTFVVRASDLLRKPGAGRGEDDDDDKNDGGREASFDPETNAVEPNDRNASDADDDDDDDEPFAELRLPPGRTVPASCAICLSSYRAGDRVAYASVCRLRAAAPAEGTCPHAFHAGCISEWLAGRDGPHRTVCPCCRRPFCAAVPLSPAGSGSRTVPSGDGSTPRTAAI</sequence>
<accession>A0A448ZBC3</accession>
<evidence type="ECO:0000256" key="1">
    <source>
        <dbReference type="ARBA" id="ARBA00004906"/>
    </source>
</evidence>
<feature type="compositionally biased region" description="Basic and acidic residues" evidence="7">
    <location>
        <begin position="68"/>
        <end position="81"/>
    </location>
</feature>
<evidence type="ECO:0000256" key="5">
    <source>
        <dbReference type="ARBA" id="ARBA00022833"/>
    </source>
</evidence>
<evidence type="ECO:0000313" key="10">
    <source>
        <dbReference type="EMBL" id="VEU39319.1"/>
    </source>
</evidence>
<dbReference type="Pfam" id="PF12678">
    <property type="entry name" value="zf-rbx1"/>
    <property type="match status" value="1"/>
</dbReference>
<organism evidence="10 11">
    <name type="scientific">Pseudo-nitzschia multistriata</name>
    <dbReference type="NCBI Taxonomy" id="183589"/>
    <lineage>
        <taxon>Eukaryota</taxon>
        <taxon>Sar</taxon>
        <taxon>Stramenopiles</taxon>
        <taxon>Ochrophyta</taxon>
        <taxon>Bacillariophyta</taxon>
        <taxon>Bacillariophyceae</taxon>
        <taxon>Bacillariophycidae</taxon>
        <taxon>Bacillariales</taxon>
        <taxon>Bacillariaceae</taxon>
        <taxon>Pseudo-nitzschia</taxon>
    </lineage>
</organism>
<evidence type="ECO:0000259" key="9">
    <source>
        <dbReference type="PROSITE" id="PS50089"/>
    </source>
</evidence>
<keyword evidence="2" id="KW-0479">Metal-binding</keyword>
<dbReference type="Gene3D" id="3.30.40.10">
    <property type="entry name" value="Zinc/RING finger domain, C3HC4 (zinc finger)"/>
    <property type="match status" value="1"/>
</dbReference>
<feature type="region of interest" description="Disordered" evidence="7">
    <location>
        <begin position="68"/>
        <end position="91"/>
    </location>
</feature>
<keyword evidence="8" id="KW-1133">Transmembrane helix</keyword>
<gene>
    <name evidence="10" type="ORF">PSNMU_V1.4_AUG-EV-PASAV3_0061150</name>
</gene>
<dbReference type="InterPro" id="IPR001841">
    <property type="entry name" value="Znf_RING"/>
</dbReference>
<evidence type="ECO:0000313" key="11">
    <source>
        <dbReference type="Proteomes" id="UP000291116"/>
    </source>
</evidence>
<keyword evidence="8" id="KW-0472">Membrane</keyword>
<feature type="domain" description="RING-type" evidence="9">
    <location>
        <begin position="223"/>
        <end position="282"/>
    </location>
</feature>
<feature type="compositionally biased region" description="Acidic residues" evidence="7">
    <location>
        <begin position="197"/>
        <end position="208"/>
    </location>
</feature>
<evidence type="ECO:0000256" key="2">
    <source>
        <dbReference type="ARBA" id="ARBA00022723"/>
    </source>
</evidence>
<feature type="region of interest" description="Disordered" evidence="7">
    <location>
        <begin position="293"/>
        <end position="314"/>
    </location>
</feature>
<evidence type="ECO:0000256" key="6">
    <source>
        <dbReference type="PROSITE-ProRule" id="PRU00175"/>
    </source>
</evidence>
<proteinExistence type="predicted"/>
<dbReference type="SMART" id="SM00184">
    <property type="entry name" value="RING"/>
    <property type="match status" value="1"/>
</dbReference>
<comment type="pathway">
    <text evidence="1">Protein modification; protein ubiquitination.</text>
</comment>
<keyword evidence="5" id="KW-0862">Zinc</keyword>
<keyword evidence="3 6" id="KW-0863">Zinc-finger</keyword>
<evidence type="ECO:0000256" key="8">
    <source>
        <dbReference type="SAM" id="Phobius"/>
    </source>
</evidence>
<dbReference type="InterPro" id="IPR013083">
    <property type="entry name" value="Znf_RING/FYVE/PHD"/>
</dbReference>
<evidence type="ECO:0000256" key="4">
    <source>
        <dbReference type="ARBA" id="ARBA00022786"/>
    </source>
</evidence>
<dbReference type="PANTHER" id="PTHR45969">
    <property type="entry name" value="RING ZINC FINGER PROTEIN-RELATED"/>
    <property type="match status" value="1"/>
</dbReference>